<evidence type="ECO:0000313" key="4">
    <source>
        <dbReference type="Proteomes" id="UP000007494"/>
    </source>
</evidence>
<evidence type="ECO:0000313" key="3">
    <source>
        <dbReference type="EMBL" id="CEL66732.1"/>
    </source>
</evidence>
<organism evidence="2 4">
    <name type="scientific">Neospora caninum (strain Liverpool)</name>
    <dbReference type="NCBI Taxonomy" id="572307"/>
    <lineage>
        <taxon>Eukaryota</taxon>
        <taxon>Sar</taxon>
        <taxon>Alveolata</taxon>
        <taxon>Apicomplexa</taxon>
        <taxon>Conoidasida</taxon>
        <taxon>Coccidia</taxon>
        <taxon>Eucoccidiorida</taxon>
        <taxon>Eimeriorina</taxon>
        <taxon>Sarcocystidae</taxon>
        <taxon>Neospora</taxon>
    </lineage>
</organism>
<feature type="region of interest" description="Disordered" evidence="1">
    <location>
        <begin position="252"/>
        <end position="311"/>
    </location>
</feature>
<dbReference type="eggNOG" id="ENOG502QYAW">
    <property type="taxonomic scope" value="Eukaryota"/>
</dbReference>
<feature type="compositionally biased region" description="Pro residues" evidence="1">
    <location>
        <begin position="443"/>
        <end position="457"/>
    </location>
</feature>
<feature type="region of interest" description="Disordered" evidence="1">
    <location>
        <begin position="163"/>
        <end position="227"/>
    </location>
</feature>
<proteinExistence type="predicted"/>
<name>F0VGA7_NEOCL</name>
<dbReference type="EMBL" id="LN714482">
    <property type="protein sequence ID" value="CEL66732.1"/>
    <property type="molecule type" value="Genomic_DNA"/>
</dbReference>
<reference evidence="4" key="3">
    <citation type="journal article" date="2012" name="PLoS Pathog.">
        <title>Comparative genomics of the apicomplexan parasites Toxoplasma gondii and Neospora caninum: Coccidia differing in host range and transmission strategy.</title>
        <authorList>
            <person name="Reid A.J."/>
            <person name="Vermont S.J."/>
            <person name="Cotton J.A."/>
            <person name="Harris D."/>
            <person name="Hill-Cawthorne G.A."/>
            <person name="Konen-Waisman S."/>
            <person name="Latham S.M."/>
            <person name="Mourier T."/>
            <person name="Norton R."/>
            <person name="Quail M.A."/>
            <person name="Sanders M."/>
            <person name="Shanmugam D."/>
            <person name="Sohal A."/>
            <person name="Wasmuth J.D."/>
            <person name="Brunk B."/>
            <person name="Grigg M.E."/>
            <person name="Howard J.C."/>
            <person name="Parkinson J."/>
            <person name="Roos D.S."/>
            <person name="Trees A.J."/>
            <person name="Berriman M."/>
            <person name="Pain A."/>
            <person name="Wastling J.M."/>
        </authorList>
    </citation>
    <scope>NUCLEOTIDE SEQUENCE [LARGE SCALE GENOMIC DNA]</scope>
    <source>
        <strain evidence="4">Liverpool</strain>
    </source>
</reference>
<dbReference type="RefSeq" id="XP_003882783.1">
    <property type="nucleotide sequence ID" value="XM_003882734.1"/>
</dbReference>
<dbReference type="AlphaFoldDB" id="F0VGA7"/>
<dbReference type="InParanoid" id="F0VGA7"/>
<evidence type="ECO:0000256" key="1">
    <source>
        <dbReference type="SAM" id="MobiDB-lite"/>
    </source>
</evidence>
<dbReference type="OrthoDB" id="330179at2759"/>
<keyword evidence="4" id="KW-1185">Reference proteome</keyword>
<sequence length="533" mass="57589">MILHCLIRGQSRRLKSDAFSLIRYYSWGMRAVEEEAAACEATVKRVHEMAKLKRFTGSLPGDDPTSHILPLRLRVAQCLSGGARSPVGMSRRPSPVHNPHELVGAGPPLECGISERRCTTSLLEAPTGPPKNVSLPQRVISSSSVAGESAGIFIRRNASGQPIAPSSAYASNVGKTARAPARDRGPPQPLRFSPRRLLLGSQMSLDGSGSPTSGQVQGTSLSESMRTEMRPRIYEPRTEEAPCFTPVCSRPRYPGADPPGGRSLLNGHSCDQETLEPRGSPRRRPVLRPGHSEGGEFSTGASPAASSSSFNSHTWRVNSFTDYSSFVEYCGGDAVVSGPLIGAGEYDRGPAAVEEQADSDRERDSRGLDRDGKISSHRYPDGEADGLELSDPGRGTATLPSQGYFDRAIHARQASPFVSTTARQVASHLVKPSNESDCLPNGLPRPRPLEPHAPPGSPGCETQGSPKARGDFRLTSLRLPPPQSPCPPVTITYKSEKQSIWEEPRPEKEKIRARVHVVGRKWPPPMPAQFFPT</sequence>
<feature type="region of interest" description="Disordered" evidence="1">
    <location>
        <begin position="349"/>
        <end position="401"/>
    </location>
</feature>
<feature type="compositionally biased region" description="Low complexity" evidence="1">
    <location>
        <begin position="298"/>
        <end position="311"/>
    </location>
</feature>
<reference evidence="2" key="2">
    <citation type="submission" date="2011-03" db="EMBL/GenBank/DDBJ databases">
        <title>Comparative genomics and transcriptomics of Neospora caninum and Toxoplasma gondii.</title>
        <authorList>
            <person name="Reid A.J."/>
            <person name="Sohal A."/>
            <person name="Harris D."/>
            <person name="Quail M."/>
            <person name="Sanders M."/>
            <person name="Berriman M."/>
            <person name="Wastling J.M."/>
            <person name="Pain A."/>
        </authorList>
    </citation>
    <scope>NUCLEOTIDE SEQUENCE</scope>
    <source>
        <strain evidence="2">Liverpool</strain>
    </source>
</reference>
<feature type="compositionally biased region" description="Polar residues" evidence="1">
    <location>
        <begin position="201"/>
        <end position="224"/>
    </location>
</feature>
<dbReference type="GeneID" id="13445072"/>
<dbReference type="OMA" id="SFVENCG"/>
<feature type="compositionally biased region" description="Basic and acidic residues" evidence="1">
    <location>
        <begin position="358"/>
        <end position="381"/>
    </location>
</feature>
<accession>F0VGA7</accession>
<protein>
    <submittedName>
        <fullName evidence="2">Uncharacterized protein</fullName>
    </submittedName>
</protein>
<dbReference type="VEuPathDB" id="ToxoDB:NCLIV_025390"/>
<gene>
    <name evidence="3" type="ORF">BN1204_025390</name>
    <name evidence="2" type="ORF">NCLIV_025390</name>
</gene>
<evidence type="ECO:0000313" key="2">
    <source>
        <dbReference type="EMBL" id="CBZ52751.1"/>
    </source>
</evidence>
<dbReference type="Proteomes" id="UP000007494">
    <property type="component" value="Chromosome VIIb"/>
</dbReference>
<reference evidence="3" key="4">
    <citation type="journal article" date="2015" name="PLoS ONE">
        <title>Comprehensive Evaluation of Toxoplasma gondii VEG and Neospora caninum LIV Genomes with Tachyzoite Stage Transcriptome and Proteome Defines Novel Transcript Features.</title>
        <authorList>
            <person name="Ramaprasad A."/>
            <person name="Mourier T."/>
            <person name="Naeem R."/>
            <person name="Malas T.B."/>
            <person name="Moussa E."/>
            <person name="Panigrahi A."/>
            <person name="Vermont S.J."/>
            <person name="Otto T.D."/>
            <person name="Wastling J."/>
            <person name="Pain A."/>
        </authorList>
    </citation>
    <scope>NUCLEOTIDE SEQUENCE</scope>
    <source>
        <strain evidence="3">Liverpool</strain>
    </source>
</reference>
<feature type="compositionally biased region" description="Pro residues" evidence="1">
    <location>
        <begin position="479"/>
        <end position="488"/>
    </location>
</feature>
<dbReference type="EMBL" id="FR823389">
    <property type="protein sequence ID" value="CBZ52751.1"/>
    <property type="molecule type" value="Genomic_DNA"/>
</dbReference>
<feature type="region of interest" description="Disordered" evidence="1">
    <location>
        <begin position="426"/>
        <end position="490"/>
    </location>
</feature>
<reference evidence="2" key="1">
    <citation type="submission" date="2011-02" db="EMBL/GenBank/DDBJ databases">
        <authorList>
            <person name="Aslett M."/>
        </authorList>
    </citation>
    <scope>NUCLEOTIDE SEQUENCE</scope>
    <source>
        <strain evidence="2">Liverpool</strain>
    </source>
</reference>